<feature type="transmembrane region" description="Helical" evidence="2">
    <location>
        <begin position="157"/>
        <end position="181"/>
    </location>
</feature>
<feature type="transmembrane region" description="Helical" evidence="2">
    <location>
        <begin position="71"/>
        <end position="93"/>
    </location>
</feature>
<feature type="transmembrane region" description="Helical" evidence="2">
    <location>
        <begin position="113"/>
        <end position="136"/>
    </location>
</feature>
<dbReference type="Pfam" id="PF01757">
    <property type="entry name" value="Acyl_transf_3"/>
    <property type="match status" value="1"/>
</dbReference>
<name>A0A5B8M9V5_9MICO</name>
<feature type="domain" description="Acyltransferase 3" evidence="3">
    <location>
        <begin position="67"/>
        <end position="295"/>
    </location>
</feature>
<evidence type="ECO:0000259" key="3">
    <source>
        <dbReference type="Pfam" id="PF01757"/>
    </source>
</evidence>
<proteinExistence type="predicted"/>
<feature type="transmembrane region" description="Helical" evidence="2">
    <location>
        <begin position="218"/>
        <end position="237"/>
    </location>
</feature>
<gene>
    <name evidence="4" type="ORF">FPZ11_18230</name>
</gene>
<keyword evidence="2" id="KW-1133">Transmembrane helix</keyword>
<dbReference type="EMBL" id="CP042305">
    <property type="protein sequence ID" value="QDZ16425.1"/>
    <property type="molecule type" value="Genomic_DNA"/>
</dbReference>
<dbReference type="AlphaFoldDB" id="A0A5B8M9V5"/>
<feature type="transmembrane region" description="Helical" evidence="2">
    <location>
        <begin position="243"/>
        <end position="263"/>
    </location>
</feature>
<feature type="transmembrane region" description="Helical" evidence="2">
    <location>
        <begin position="193"/>
        <end position="211"/>
    </location>
</feature>
<feature type="transmembrane region" description="Helical" evidence="2">
    <location>
        <begin position="272"/>
        <end position="296"/>
    </location>
</feature>
<evidence type="ECO:0000313" key="4">
    <source>
        <dbReference type="EMBL" id="QDZ16425.1"/>
    </source>
</evidence>
<keyword evidence="2" id="KW-0472">Membrane</keyword>
<evidence type="ECO:0000256" key="1">
    <source>
        <dbReference type="SAM" id="MobiDB-lite"/>
    </source>
</evidence>
<feature type="compositionally biased region" description="Basic residues" evidence="1">
    <location>
        <begin position="44"/>
        <end position="54"/>
    </location>
</feature>
<dbReference type="Proteomes" id="UP000320216">
    <property type="component" value="Chromosome"/>
</dbReference>
<dbReference type="InterPro" id="IPR002656">
    <property type="entry name" value="Acyl_transf_3_dom"/>
</dbReference>
<keyword evidence="4" id="KW-0808">Transferase</keyword>
<reference evidence="4 5" key="1">
    <citation type="submission" date="2019-07" db="EMBL/GenBank/DDBJ databases">
        <title>Full genome sequence of Humibacter sp. WJ7-1.</title>
        <authorList>
            <person name="Im W.-T."/>
        </authorList>
    </citation>
    <scope>NUCLEOTIDE SEQUENCE [LARGE SCALE GENOMIC DNA]</scope>
    <source>
        <strain evidence="4 5">WJ7-1</strain>
    </source>
</reference>
<keyword evidence="2" id="KW-0812">Transmembrane</keyword>
<keyword evidence="4" id="KW-0012">Acyltransferase</keyword>
<dbReference type="GO" id="GO:0016747">
    <property type="term" value="F:acyltransferase activity, transferring groups other than amino-acyl groups"/>
    <property type="evidence" value="ECO:0007669"/>
    <property type="project" value="InterPro"/>
</dbReference>
<dbReference type="OrthoDB" id="8206682at2"/>
<organism evidence="4 5">
    <name type="scientific">Humibacter ginsenosidimutans</name>
    <dbReference type="NCBI Taxonomy" id="2599293"/>
    <lineage>
        <taxon>Bacteria</taxon>
        <taxon>Bacillati</taxon>
        <taxon>Actinomycetota</taxon>
        <taxon>Actinomycetes</taxon>
        <taxon>Micrococcales</taxon>
        <taxon>Microbacteriaceae</taxon>
        <taxon>Humibacter</taxon>
    </lineage>
</organism>
<dbReference type="KEGG" id="huw:FPZ11_18230"/>
<evidence type="ECO:0000256" key="2">
    <source>
        <dbReference type="SAM" id="Phobius"/>
    </source>
</evidence>
<feature type="region of interest" description="Disordered" evidence="1">
    <location>
        <begin position="1"/>
        <end position="65"/>
    </location>
</feature>
<accession>A0A5B8M9V5</accession>
<evidence type="ECO:0000313" key="5">
    <source>
        <dbReference type="Proteomes" id="UP000320216"/>
    </source>
</evidence>
<protein>
    <submittedName>
        <fullName evidence="4">Acyltransferase</fullName>
    </submittedName>
</protein>
<keyword evidence="5" id="KW-1185">Reference proteome</keyword>
<sequence length="335" mass="35648">MSRSYRRPGGPPGRPGGEHTVTVDTLTAPHSRPEPETTSPTAPRNRRQTARRSQQHSPAPSRGRDGAVDLARAWCLIVVVLMHSLMVGVSMGAAGPVLQNALDGWPGLVPFTWAAQIMPLFFVLGGFSAFTQYTALSAHGVTASDYVALRMRRLLRPAVAAISAIVAVLAALTLLGVPAGIVTTAGFRLSQPLWFLGVYALTTALVPAAIAAHRRARWTTVGVLAALVVAVDVVRGATGIPAVGFINLAFVWLLVQQLGFWLAEKRMPSPRLFLAALALAAYGALAVFCTCGVYSFDLLSDLNPRAARWCCSESDSLRCSSWSRLRCAGCTACGR</sequence>